<protein>
    <submittedName>
        <fullName evidence="2">Uncharacterized protein</fullName>
    </submittedName>
</protein>
<feature type="transmembrane region" description="Helical" evidence="1">
    <location>
        <begin position="64"/>
        <end position="86"/>
    </location>
</feature>
<evidence type="ECO:0000256" key="1">
    <source>
        <dbReference type="SAM" id="Phobius"/>
    </source>
</evidence>
<evidence type="ECO:0000313" key="2">
    <source>
        <dbReference type="EMBL" id="MFD1745936.1"/>
    </source>
</evidence>
<dbReference type="EMBL" id="JBHUEQ010000017">
    <property type="protein sequence ID" value="MFD1745936.1"/>
    <property type="molecule type" value="Genomic_DNA"/>
</dbReference>
<gene>
    <name evidence="2" type="ORF">ACFSE1_10735</name>
</gene>
<proteinExistence type="predicted"/>
<organism evidence="2 3">
    <name type="scientific">Rhizobium helianthi</name>
    <dbReference type="NCBI Taxonomy" id="1132695"/>
    <lineage>
        <taxon>Bacteria</taxon>
        <taxon>Pseudomonadati</taxon>
        <taxon>Pseudomonadota</taxon>
        <taxon>Alphaproteobacteria</taxon>
        <taxon>Hyphomicrobiales</taxon>
        <taxon>Rhizobiaceae</taxon>
        <taxon>Rhizobium/Agrobacterium group</taxon>
        <taxon>Rhizobium</taxon>
    </lineage>
</organism>
<sequence length="92" mass="10020">MIEILTGQLIDPFRIGLVFFLLMTALRTRETMGLTMPLAMGVVFIAILLPMTTAADASADKIRAVAMGVLANAIILGVFLLGWLVWLKSKRS</sequence>
<keyword evidence="1" id="KW-0812">Transmembrane</keyword>
<feature type="transmembrane region" description="Helical" evidence="1">
    <location>
        <begin position="34"/>
        <end position="52"/>
    </location>
</feature>
<keyword evidence="1" id="KW-1133">Transmembrane helix</keyword>
<keyword evidence="1" id="KW-0472">Membrane</keyword>
<evidence type="ECO:0000313" key="3">
    <source>
        <dbReference type="Proteomes" id="UP001597322"/>
    </source>
</evidence>
<dbReference type="Proteomes" id="UP001597322">
    <property type="component" value="Unassembled WGS sequence"/>
</dbReference>
<reference evidence="3" key="1">
    <citation type="journal article" date="2019" name="Int. J. Syst. Evol. Microbiol.">
        <title>The Global Catalogue of Microorganisms (GCM) 10K type strain sequencing project: providing services to taxonomists for standard genome sequencing and annotation.</title>
        <authorList>
            <consortium name="The Broad Institute Genomics Platform"/>
            <consortium name="The Broad Institute Genome Sequencing Center for Infectious Disease"/>
            <person name="Wu L."/>
            <person name="Ma J."/>
        </authorList>
    </citation>
    <scope>NUCLEOTIDE SEQUENCE [LARGE SCALE GENOMIC DNA]</scope>
    <source>
        <strain evidence="3">CG52</strain>
    </source>
</reference>
<feature type="transmembrane region" description="Helical" evidence="1">
    <location>
        <begin position="12"/>
        <end position="28"/>
    </location>
</feature>
<keyword evidence="3" id="KW-1185">Reference proteome</keyword>
<accession>A0ABW4M5N0</accession>
<dbReference type="RefSeq" id="WP_377400575.1">
    <property type="nucleotide sequence ID" value="NZ_JBHUEQ010000017.1"/>
</dbReference>
<comment type="caution">
    <text evidence="2">The sequence shown here is derived from an EMBL/GenBank/DDBJ whole genome shotgun (WGS) entry which is preliminary data.</text>
</comment>
<name>A0ABW4M5N0_9HYPH</name>